<organism evidence="5 6">
    <name type="scientific">Lepraria neglecta</name>
    <dbReference type="NCBI Taxonomy" id="209136"/>
    <lineage>
        <taxon>Eukaryota</taxon>
        <taxon>Fungi</taxon>
        <taxon>Dikarya</taxon>
        <taxon>Ascomycota</taxon>
        <taxon>Pezizomycotina</taxon>
        <taxon>Lecanoromycetes</taxon>
        <taxon>OSLEUM clade</taxon>
        <taxon>Lecanoromycetidae</taxon>
        <taxon>Lecanorales</taxon>
        <taxon>Lecanorineae</taxon>
        <taxon>Stereocaulaceae</taxon>
        <taxon>Lepraria</taxon>
    </lineage>
</organism>
<dbReference type="PANTHER" id="PTHR12072:SF5">
    <property type="entry name" value="CWF19-LIKE PROTEIN 2"/>
    <property type="match status" value="1"/>
</dbReference>
<dbReference type="SUPFAM" id="SSF54197">
    <property type="entry name" value="HIT-like"/>
    <property type="match status" value="1"/>
</dbReference>
<dbReference type="InterPro" id="IPR040194">
    <property type="entry name" value="Cwf19-like"/>
</dbReference>
<feature type="compositionally biased region" description="Polar residues" evidence="2">
    <location>
        <begin position="1"/>
        <end position="12"/>
    </location>
</feature>
<evidence type="ECO:0000259" key="4">
    <source>
        <dbReference type="Pfam" id="PF04677"/>
    </source>
</evidence>
<comment type="similarity">
    <text evidence="1">Belongs to the CWF19 family.</text>
</comment>
<accession>A0AAD9ZE89</accession>
<dbReference type="GO" id="GO:0071014">
    <property type="term" value="C:post-mRNA release spliceosomal complex"/>
    <property type="evidence" value="ECO:0007669"/>
    <property type="project" value="TreeGrafter"/>
</dbReference>
<name>A0AAD9ZE89_9LECA</name>
<dbReference type="Pfam" id="PF04676">
    <property type="entry name" value="CwfJ_C_2"/>
    <property type="match status" value="1"/>
</dbReference>
<dbReference type="Proteomes" id="UP001276659">
    <property type="component" value="Unassembled WGS sequence"/>
</dbReference>
<feature type="region of interest" description="Disordered" evidence="2">
    <location>
        <begin position="1"/>
        <end position="99"/>
    </location>
</feature>
<evidence type="ECO:0008006" key="7">
    <source>
        <dbReference type="Google" id="ProtNLM"/>
    </source>
</evidence>
<dbReference type="AlphaFoldDB" id="A0AAD9ZE89"/>
<gene>
    <name evidence="5" type="ORF">OEA41_007641</name>
</gene>
<dbReference type="Gene3D" id="3.30.428.10">
    <property type="entry name" value="HIT-like"/>
    <property type="match status" value="1"/>
</dbReference>
<evidence type="ECO:0000313" key="5">
    <source>
        <dbReference type="EMBL" id="KAK3176318.1"/>
    </source>
</evidence>
<dbReference type="EMBL" id="JASNWA010000004">
    <property type="protein sequence ID" value="KAK3176318.1"/>
    <property type="molecule type" value="Genomic_DNA"/>
</dbReference>
<dbReference type="PANTHER" id="PTHR12072">
    <property type="entry name" value="CWF19, CELL CYCLE CONTROL PROTEIN"/>
    <property type="match status" value="1"/>
</dbReference>
<dbReference type="InterPro" id="IPR006768">
    <property type="entry name" value="Cwf19-like_C_dom-1"/>
</dbReference>
<evidence type="ECO:0000256" key="2">
    <source>
        <dbReference type="SAM" id="MobiDB-lite"/>
    </source>
</evidence>
<feature type="domain" description="Cwf19-like protein C-terminal" evidence="3">
    <location>
        <begin position="533"/>
        <end position="636"/>
    </location>
</feature>
<dbReference type="GO" id="GO:0000398">
    <property type="term" value="P:mRNA splicing, via spliceosome"/>
    <property type="evidence" value="ECO:0007669"/>
    <property type="project" value="TreeGrafter"/>
</dbReference>
<evidence type="ECO:0000313" key="6">
    <source>
        <dbReference type="Proteomes" id="UP001276659"/>
    </source>
</evidence>
<dbReference type="Pfam" id="PF04677">
    <property type="entry name" value="CwfJ_C_1"/>
    <property type="match status" value="1"/>
</dbReference>
<proteinExistence type="inferred from homology"/>
<protein>
    <recommendedName>
        <fullName evidence="7">Cell cycle control protein</fullName>
    </recommendedName>
</protein>
<dbReference type="InterPro" id="IPR036265">
    <property type="entry name" value="HIT-like_sf"/>
</dbReference>
<sequence>MATMETKNTIGITDTMKMEKTVTGTSDEDTPGMVAKESTRAEDGATFSPAKGVAHTSSSNGRVQRDSWMEEPSALDVDYTQKGARKGSESTTSRPSKADFQLKIHENELNKHHLQDLADGKEVPEEVAEEAAQHEVDYHFGDSGAQWRMTKLKGVYRRAEETGRSIDDVAEEQFGDLRTFDNAREEQTELDRRATYGEGYVGKEKPSGELFEERKLDLGLRKGNQPTNNDQINDIPHAIETEAPAATAVPLDQTALNRLKAQMLKAKVRGSSDAAALEAEYNNAVAGFANRKQPDVVVLGAMDNRMLAGSREGEITTIDNKRGRERGLVEENEDMSIEDMVKQERRTRNQAGGDGQRFAERIAKDAKFDNDLDYMDENANKLAKRVQKSEINLKNTAITDFQKMNRILDNCPLCYHEDTDTPPVAPVVSLATRVYLTLPTEPEITDGGACIIPVQHRGNLLECDDDEWEEIRNFMKSLTRMYHDQGRDVVFYENAAVPQRKKHAGMEVVPLPYSLGETAPAFFKEAILTSDEEWTQHKKLIDTLAKAKQGAGKLAFRRTLAKEMPYFHVWFEIDGGLGHIVEDANRWPKGDLFAREIIGGMLDVAPDVIKRQGRWNKGGDRRVEGFRQRWRKFDWTTVLTDG</sequence>
<keyword evidence="6" id="KW-1185">Reference proteome</keyword>
<dbReference type="InterPro" id="IPR006767">
    <property type="entry name" value="Cwf19-like_C_dom-2"/>
</dbReference>
<feature type="domain" description="Cwf19-like C-terminal" evidence="4">
    <location>
        <begin position="401"/>
        <end position="524"/>
    </location>
</feature>
<reference evidence="5" key="1">
    <citation type="submission" date="2022-11" db="EMBL/GenBank/DDBJ databases">
        <title>Chromosomal genome sequence assembly and mating type (MAT) locus characterization of the leprose asexual lichenized fungus Lepraria neglecta (Nyl.) Erichsen.</title>
        <authorList>
            <person name="Allen J.L."/>
            <person name="Pfeffer B."/>
        </authorList>
    </citation>
    <scope>NUCLEOTIDE SEQUENCE</scope>
    <source>
        <strain evidence="5">Allen 5258</strain>
    </source>
</reference>
<evidence type="ECO:0000256" key="1">
    <source>
        <dbReference type="ARBA" id="ARBA00006795"/>
    </source>
</evidence>
<evidence type="ECO:0000259" key="3">
    <source>
        <dbReference type="Pfam" id="PF04676"/>
    </source>
</evidence>
<comment type="caution">
    <text evidence="5">The sequence shown here is derived from an EMBL/GenBank/DDBJ whole genome shotgun (WGS) entry which is preliminary data.</text>
</comment>